<sequence>MLPNNIHATSPASPATTSTLTESHDLHRSTAWPDFWLETTNAPASDAPHDLRGVAQRNRVSMSDLLAEKDRLDAELFSAASDCDGYATESDVEEDG</sequence>
<gene>
    <name evidence="2" type="ORF">PHACADRAFT_266094</name>
</gene>
<proteinExistence type="predicted"/>
<dbReference type="InParanoid" id="K5WF81"/>
<name>K5WF81_PHACS</name>
<feature type="region of interest" description="Disordered" evidence="1">
    <location>
        <begin position="1"/>
        <end position="26"/>
    </location>
</feature>
<evidence type="ECO:0000313" key="3">
    <source>
        <dbReference type="Proteomes" id="UP000008370"/>
    </source>
</evidence>
<keyword evidence="3" id="KW-1185">Reference proteome</keyword>
<evidence type="ECO:0000313" key="2">
    <source>
        <dbReference type="EMBL" id="EKM48797.1"/>
    </source>
</evidence>
<dbReference type="KEGG" id="pco:PHACADRAFT_266094"/>
<dbReference type="Proteomes" id="UP000008370">
    <property type="component" value="Unassembled WGS sequence"/>
</dbReference>
<evidence type="ECO:0000256" key="1">
    <source>
        <dbReference type="SAM" id="MobiDB-lite"/>
    </source>
</evidence>
<reference evidence="2 3" key="1">
    <citation type="journal article" date="2012" name="BMC Genomics">
        <title>Comparative genomics of the white-rot fungi, Phanerochaete carnosa and P. chrysosporium, to elucidate the genetic basis of the distinct wood types they colonize.</title>
        <authorList>
            <person name="Suzuki H."/>
            <person name="MacDonald J."/>
            <person name="Syed K."/>
            <person name="Salamov A."/>
            <person name="Hori C."/>
            <person name="Aerts A."/>
            <person name="Henrissat B."/>
            <person name="Wiebenga A."/>
            <person name="vanKuyk P.A."/>
            <person name="Barry K."/>
            <person name="Lindquist E."/>
            <person name="LaButti K."/>
            <person name="Lapidus A."/>
            <person name="Lucas S."/>
            <person name="Coutinho P."/>
            <person name="Gong Y."/>
            <person name="Samejima M."/>
            <person name="Mahadevan R."/>
            <person name="Abou-Zaid M."/>
            <person name="de Vries R.P."/>
            <person name="Igarashi K."/>
            <person name="Yadav J.S."/>
            <person name="Grigoriev I.V."/>
            <person name="Master E.R."/>
        </authorList>
    </citation>
    <scope>NUCLEOTIDE SEQUENCE [LARGE SCALE GENOMIC DNA]</scope>
    <source>
        <strain evidence="2 3">HHB-10118-sp</strain>
    </source>
</reference>
<feature type="compositionally biased region" description="Low complexity" evidence="1">
    <location>
        <begin position="8"/>
        <end position="19"/>
    </location>
</feature>
<dbReference type="HOGENOM" id="CLU_2360424_0_0_1"/>
<organism evidence="2 3">
    <name type="scientific">Phanerochaete carnosa (strain HHB-10118-sp)</name>
    <name type="common">White-rot fungus</name>
    <name type="synonym">Peniophora carnosa</name>
    <dbReference type="NCBI Taxonomy" id="650164"/>
    <lineage>
        <taxon>Eukaryota</taxon>
        <taxon>Fungi</taxon>
        <taxon>Dikarya</taxon>
        <taxon>Basidiomycota</taxon>
        <taxon>Agaricomycotina</taxon>
        <taxon>Agaricomycetes</taxon>
        <taxon>Polyporales</taxon>
        <taxon>Phanerochaetaceae</taxon>
        <taxon>Phanerochaete</taxon>
    </lineage>
</organism>
<protein>
    <submittedName>
        <fullName evidence="2">Uncharacterized protein</fullName>
    </submittedName>
</protein>
<dbReference type="AlphaFoldDB" id="K5WF81"/>
<dbReference type="GeneID" id="18919298"/>
<dbReference type="EMBL" id="JH930725">
    <property type="protein sequence ID" value="EKM48797.1"/>
    <property type="molecule type" value="Genomic_DNA"/>
</dbReference>
<dbReference type="RefSeq" id="XP_007402651.1">
    <property type="nucleotide sequence ID" value="XM_007402589.1"/>
</dbReference>
<accession>K5WF81</accession>